<protein>
    <submittedName>
        <fullName evidence="1">Uncharacterized protein</fullName>
    </submittedName>
</protein>
<dbReference type="EMBL" id="LT629689">
    <property type="protein sequence ID" value="SDG46269.1"/>
    <property type="molecule type" value="Genomic_DNA"/>
</dbReference>
<dbReference type="RefSeq" id="WP_156791915.1">
    <property type="nucleotide sequence ID" value="NZ_LT629689.1"/>
</dbReference>
<accession>A0ABY0P0G5</accession>
<name>A0ABY0P0G5_9PSED</name>
<proteinExistence type="predicted"/>
<reference evidence="1 2" key="1">
    <citation type="submission" date="2016-10" db="EMBL/GenBank/DDBJ databases">
        <authorList>
            <person name="Varghese N."/>
            <person name="Submissions S."/>
        </authorList>
    </citation>
    <scope>NUCLEOTIDE SEQUENCE [LARGE SCALE GENOMIC DNA]</scope>
    <source>
        <strain evidence="1 2">DSM 17835</strain>
    </source>
</reference>
<dbReference type="GeneID" id="78557656"/>
<organism evidence="1 2">
    <name type="scientific">Pseudomonas extremaustralis</name>
    <dbReference type="NCBI Taxonomy" id="359110"/>
    <lineage>
        <taxon>Bacteria</taxon>
        <taxon>Pseudomonadati</taxon>
        <taxon>Pseudomonadota</taxon>
        <taxon>Gammaproteobacteria</taxon>
        <taxon>Pseudomonadales</taxon>
        <taxon>Pseudomonadaceae</taxon>
        <taxon>Pseudomonas</taxon>
    </lineage>
</organism>
<evidence type="ECO:0000313" key="1">
    <source>
        <dbReference type="EMBL" id="SDG46269.1"/>
    </source>
</evidence>
<keyword evidence="2" id="KW-1185">Reference proteome</keyword>
<sequence>MKNGVPFDRLFECGPLEDYERFAFSILFSDFEGAGVFNWHTMQFDKKD</sequence>
<evidence type="ECO:0000313" key="2">
    <source>
        <dbReference type="Proteomes" id="UP000182858"/>
    </source>
</evidence>
<dbReference type="Proteomes" id="UP000182858">
    <property type="component" value="Chromosome I"/>
</dbReference>
<gene>
    <name evidence="1" type="ORF">SAMN05216591_6160</name>
</gene>